<dbReference type="InterPro" id="IPR036691">
    <property type="entry name" value="Endo/exonu/phosph_ase_sf"/>
</dbReference>
<organism evidence="2 3">
    <name type="scientific">Coemansia brasiliensis</name>
    <dbReference type="NCBI Taxonomy" id="2650707"/>
    <lineage>
        <taxon>Eukaryota</taxon>
        <taxon>Fungi</taxon>
        <taxon>Fungi incertae sedis</taxon>
        <taxon>Zoopagomycota</taxon>
        <taxon>Kickxellomycotina</taxon>
        <taxon>Kickxellomycetes</taxon>
        <taxon>Kickxellales</taxon>
        <taxon>Kickxellaceae</taxon>
        <taxon>Coemansia</taxon>
    </lineage>
</organism>
<comment type="caution">
    <text evidence="2">The sequence shown here is derived from an EMBL/GenBank/DDBJ whole genome shotgun (WGS) entry which is preliminary data.</text>
</comment>
<dbReference type="Pfam" id="PF03372">
    <property type="entry name" value="Exo_endo_phos"/>
    <property type="match status" value="1"/>
</dbReference>
<sequence length="401" mass="45989">MVFALPGTVVTYDYRQPPSEPSIDTPEIPRPLRVLQWNIERGYQLDKVLKILKQVDADILCLQELDINNERSGKQNHVEIIAQQLQLNAACVIEFQELQSPCRTPAQQGGGLHGNAVFSKYQMEYRVIKHYDAYDWPRDGMLLGEPRLGGRYTLAARVYVPGRPPLLAYSAHFECFTGIIGRTLQLCDLLEDSTRQVSSTPHQLVCGDFNTFAHSLARFSPRYAHGWYRFRTLGMSEPEWWIENILSWYKSDGPVNKQVGRGLPGNLRFTRKATAALVNPGWWDPFDPVKDITISNHAGFMTAKADWLFVRQFRVVRHWMANCNFAASDHRCLVLDVEYAREDLVNEHMEMTKRLARDLKLKRTTKAWTWCSLAAAAFLSWAAYRFAKTNAISRVPTTLSY</sequence>
<evidence type="ECO:0000259" key="1">
    <source>
        <dbReference type="Pfam" id="PF03372"/>
    </source>
</evidence>
<gene>
    <name evidence="2" type="ORF">IWW36_000869</name>
</gene>
<keyword evidence="3" id="KW-1185">Reference proteome</keyword>
<dbReference type="PANTHER" id="PTHR14859">
    <property type="entry name" value="CALCOFLUOR WHITE HYPERSENSITIVE PROTEIN PRECURSOR"/>
    <property type="match status" value="1"/>
</dbReference>
<feature type="domain" description="Endonuclease/exonuclease/phosphatase" evidence="1">
    <location>
        <begin position="35"/>
        <end position="330"/>
    </location>
</feature>
<dbReference type="AlphaFoldDB" id="A0A9W8IHT9"/>
<dbReference type="EMBL" id="JANBUW010000009">
    <property type="protein sequence ID" value="KAJ2851724.1"/>
    <property type="molecule type" value="Genomic_DNA"/>
</dbReference>
<dbReference type="GO" id="GO:0016020">
    <property type="term" value="C:membrane"/>
    <property type="evidence" value="ECO:0007669"/>
    <property type="project" value="GOC"/>
</dbReference>
<dbReference type="Gene3D" id="3.60.10.10">
    <property type="entry name" value="Endonuclease/exonuclease/phosphatase"/>
    <property type="match status" value="1"/>
</dbReference>
<dbReference type="InterPro" id="IPR051916">
    <property type="entry name" value="GPI-anchor_lipid_remodeler"/>
</dbReference>
<proteinExistence type="predicted"/>
<name>A0A9W8IHT9_9FUNG</name>
<dbReference type="SUPFAM" id="SSF56219">
    <property type="entry name" value="DNase I-like"/>
    <property type="match status" value="1"/>
</dbReference>
<protein>
    <recommendedName>
        <fullName evidence="1">Endonuclease/exonuclease/phosphatase domain-containing protein</fullName>
    </recommendedName>
</protein>
<dbReference type="OrthoDB" id="200415at2759"/>
<dbReference type="InterPro" id="IPR005135">
    <property type="entry name" value="Endo/exonuclease/phosphatase"/>
</dbReference>
<evidence type="ECO:0000313" key="2">
    <source>
        <dbReference type="EMBL" id="KAJ2851724.1"/>
    </source>
</evidence>
<dbReference type="Proteomes" id="UP001139887">
    <property type="component" value="Unassembled WGS sequence"/>
</dbReference>
<reference evidence="2" key="1">
    <citation type="submission" date="2022-07" db="EMBL/GenBank/DDBJ databases">
        <title>Phylogenomic reconstructions and comparative analyses of Kickxellomycotina fungi.</title>
        <authorList>
            <person name="Reynolds N.K."/>
            <person name="Stajich J.E."/>
            <person name="Barry K."/>
            <person name="Grigoriev I.V."/>
            <person name="Crous P."/>
            <person name="Smith M.E."/>
        </authorList>
    </citation>
    <scope>NUCLEOTIDE SEQUENCE</scope>
    <source>
        <strain evidence="2">NRRL 1566</strain>
    </source>
</reference>
<dbReference type="PANTHER" id="PTHR14859:SF1">
    <property type="entry name" value="PGAP2-INTERACTING PROTEIN"/>
    <property type="match status" value="1"/>
</dbReference>
<accession>A0A9W8IHT9</accession>
<dbReference type="GO" id="GO:0006506">
    <property type="term" value="P:GPI anchor biosynthetic process"/>
    <property type="evidence" value="ECO:0007669"/>
    <property type="project" value="TreeGrafter"/>
</dbReference>
<dbReference type="GO" id="GO:0003824">
    <property type="term" value="F:catalytic activity"/>
    <property type="evidence" value="ECO:0007669"/>
    <property type="project" value="InterPro"/>
</dbReference>
<evidence type="ECO:0000313" key="3">
    <source>
        <dbReference type="Proteomes" id="UP001139887"/>
    </source>
</evidence>